<dbReference type="OrthoDB" id="2329622at2"/>
<feature type="chain" id="PRO_5038849581" description="Surface layer protein A domain-containing protein" evidence="1">
    <location>
        <begin position="21"/>
        <end position="255"/>
    </location>
</feature>
<dbReference type="STRING" id="797516.HMPREF9104_01203"/>
<evidence type="ECO:0008006" key="4">
    <source>
        <dbReference type="Google" id="ProtNLM"/>
    </source>
</evidence>
<dbReference type="HOGENOM" id="CLU_972501_0_0_9"/>
<dbReference type="AlphaFoldDB" id="H1LF27"/>
<protein>
    <recommendedName>
        <fullName evidence="4">Surface layer protein A domain-containing protein</fullName>
    </recommendedName>
</protein>
<reference evidence="2 3" key="1">
    <citation type="submission" date="2011-09" db="EMBL/GenBank/DDBJ databases">
        <authorList>
            <person name="Weinstock G."/>
            <person name="Sodergren E."/>
            <person name="Clifton S."/>
            <person name="Fulton L."/>
            <person name="Fulton B."/>
            <person name="Courtney L."/>
            <person name="Fronick C."/>
            <person name="Harrison M."/>
            <person name="Strong C."/>
            <person name="Farmer C."/>
            <person name="Delahaunty K."/>
            <person name="Markovic C."/>
            <person name="Hall O."/>
            <person name="Minx P."/>
            <person name="Tomlinson C."/>
            <person name="Mitreva M."/>
            <person name="Hou S."/>
            <person name="Chen J."/>
            <person name="Wollam A."/>
            <person name="Pepin K.H."/>
            <person name="Johnson M."/>
            <person name="Bhonagiri V."/>
            <person name="Zhang X."/>
            <person name="Suruliraj S."/>
            <person name="Warren W."/>
            <person name="Chinwalla A."/>
            <person name="Mardis E.R."/>
            <person name="Wilson R.K."/>
        </authorList>
    </citation>
    <scope>NUCLEOTIDE SEQUENCE [LARGE SCALE GENOMIC DNA]</scope>
    <source>
        <strain evidence="2 3">F0435</strain>
    </source>
</reference>
<gene>
    <name evidence="2" type="ORF">HMPREF9104_01203</name>
</gene>
<dbReference type="RefSeq" id="WP_008856378.1">
    <property type="nucleotide sequence ID" value="NZ_JH591026.1"/>
</dbReference>
<name>H1LF27_9LACO</name>
<organism evidence="2 3">
    <name type="scientific">Lentilactobacillus kisonensis F0435</name>
    <dbReference type="NCBI Taxonomy" id="797516"/>
    <lineage>
        <taxon>Bacteria</taxon>
        <taxon>Bacillati</taxon>
        <taxon>Bacillota</taxon>
        <taxon>Bacilli</taxon>
        <taxon>Lactobacillales</taxon>
        <taxon>Lactobacillaceae</taxon>
        <taxon>Lentilactobacillus</taxon>
    </lineage>
</organism>
<sequence length="255" mass="29537">MKIKNSILLGAATLSFGVTMQSGISSTQAAIFHTPRSWRGSYHTTDGNSLRINTHSVIINGKVIYQSKWKGWHKLSFARIDYGDAITHKHKVYTFNSLAKYGYQGNGQWRLAIKHGKKELINYQNMGYVNVWHKYYSKAKYKFRTADNTDFFYDTWRPAYLDMNTDSTDLYNSYKDAKNGENSVTTFSNPKKQVYAKWISKKQQDNVLEIKMDGNIYYENNDNHDIRPYSAYRSAGSIWSDFKPTSKYALLKKGN</sequence>
<accession>H1LF27</accession>
<keyword evidence="1" id="KW-0732">Signal</keyword>
<evidence type="ECO:0000313" key="2">
    <source>
        <dbReference type="EMBL" id="EHO52266.1"/>
    </source>
</evidence>
<dbReference type="Proteomes" id="UP000005025">
    <property type="component" value="Unassembled WGS sequence"/>
</dbReference>
<comment type="caution">
    <text evidence="2">The sequence shown here is derived from an EMBL/GenBank/DDBJ whole genome shotgun (WGS) entry which is preliminary data.</text>
</comment>
<dbReference type="EMBL" id="AGRJ01000110">
    <property type="protein sequence ID" value="EHO52266.1"/>
    <property type="molecule type" value="Genomic_DNA"/>
</dbReference>
<feature type="signal peptide" evidence="1">
    <location>
        <begin position="1"/>
        <end position="20"/>
    </location>
</feature>
<proteinExistence type="predicted"/>
<evidence type="ECO:0000313" key="3">
    <source>
        <dbReference type="Proteomes" id="UP000005025"/>
    </source>
</evidence>
<feature type="non-terminal residue" evidence="2">
    <location>
        <position position="255"/>
    </location>
</feature>
<evidence type="ECO:0000256" key="1">
    <source>
        <dbReference type="SAM" id="SignalP"/>
    </source>
</evidence>